<evidence type="ECO:0000313" key="3">
    <source>
        <dbReference type="Proteomes" id="UP000663505"/>
    </source>
</evidence>
<keyword evidence="1" id="KW-1133">Transmembrane helix</keyword>
<feature type="transmembrane region" description="Helical" evidence="1">
    <location>
        <begin position="422"/>
        <end position="440"/>
    </location>
</feature>
<keyword evidence="1" id="KW-0812">Transmembrane</keyword>
<accession>A0A9X7Z3Z2</accession>
<feature type="transmembrane region" description="Helical" evidence="1">
    <location>
        <begin position="150"/>
        <end position="168"/>
    </location>
</feature>
<dbReference type="EMBL" id="CP071182">
    <property type="protein sequence ID" value="QSO45439.1"/>
    <property type="molecule type" value="Genomic_DNA"/>
</dbReference>
<feature type="transmembrane region" description="Helical" evidence="1">
    <location>
        <begin position="306"/>
        <end position="324"/>
    </location>
</feature>
<sequence>MLARLYYRTWLKPVLLKIALVSIVLGLSLYIGRSVIHPGNIRTLLGLTLIFLTLALSIVKPNASIVFVMMYLPLLGLIRRILIPIAGWGSFDPLVIVAPSVALLTGSYWFYRLLFLREPILNDTPVFKLVRLMVLIDLLEVINPRQGSPMVGISAIIFYVVPLFWMVTARTVVTEKAMKTIIHIVFVMGIIAALYGLKQTYFGFYPFEKEWISIVKITSLHVGNLYRALSTTDNPQGYAEFLAEAICVSWLYVLRGNPLVKIIGLAGTSVIGWALFMESARGPLILAAAAIAVMTVMYGKTTKSKVIFGIIVGAVLAVVILKIFHMHASNNALVQHQIAGITGKNSTLSGHISTALSGIWRGAKSVIGYGLGSTTTAASKFSSSNTGAEVDFSNMFLSDGLAGGIVYLVLMVRMLILGIRAALTRSLVGLFGIGVLVATFEQWVNGELYVVATIVWITIGYIDRISARSGAGASQVSDSSS</sequence>
<gene>
    <name evidence="2" type="ORF">JZ786_12705</name>
</gene>
<feature type="transmembrane region" description="Helical" evidence="1">
    <location>
        <begin position="259"/>
        <end position="276"/>
    </location>
</feature>
<feature type="transmembrane region" description="Helical" evidence="1">
    <location>
        <begin position="237"/>
        <end position="254"/>
    </location>
</feature>
<reference evidence="2 3" key="1">
    <citation type="submission" date="2021-02" db="EMBL/GenBank/DDBJ databases">
        <title>Alicyclobacillus curvatus sp. nov. and Alicyclobacillus mengziensis sp. nov., two acidophilic bacteria isolated from acid mine drainage.</title>
        <authorList>
            <person name="Huang Y."/>
        </authorList>
    </citation>
    <scope>NUCLEOTIDE SEQUENCE [LARGE SCALE GENOMIC DNA]</scope>
    <source>
        <strain evidence="2 3">S30H14</strain>
    </source>
</reference>
<name>A0A9X7Z3Z2_9BACL</name>
<feature type="transmembrane region" description="Helical" evidence="1">
    <location>
        <begin position="180"/>
        <end position="197"/>
    </location>
</feature>
<dbReference type="InterPro" id="IPR051533">
    <property type="entry name" value="WaaL-like"/>
</dbReference>
<protein>
    <recommendedName>
        <fullName evidence="4">O-antigen ligase-like membrane protein</fullName>
    </recommendedName>
</protein>
<organism evidence="2 3">
    <name type="scientific">Alicyclobacillus mengziensis</name>
    <dbReference type="NCBI Taxonomy" id="2931921"/>
    <lineage>
        <taxon>Bacteria</taxon>
        <taxon>Bacillati</taxon>
        <taxon>Bacillota</taxon>
        <taxon>Bacilli</taxon>
        <taxon>Bacillales</taxon>
        <taxon>Alicyclobacillaceae</taxon>
        <taxon>Alicyclobacillus</taxon>
    </lineage>
</organism>
<evidence type="ECO:0000313" key="2">
    <source>
        <dbReference type="EMBL" id="QSO45439.1"/>
    </source>
</evidence>
<dbReference type="PANTHER" id="PTHR37422:SF13">
    <property type="entry name" value="LIPOPOLYSACCHARIDE BIOSYNTHESIS PROTEIN PA4999-RELATED"/>
    <property type="match status" value="1"/>
</dbReference>
<dbReference type="Proteomes" id="UP000663505">
    <property type="component" value="Chromosome"/>
</dbReference>
<evidence type="ECO:0008006" key="4">
    <source>
        <dbReference type="Google" id="ProtNLM"/>
    </source>
</evidence>
<dbReference type="RefSeq" id="WP_206654807.1">
    <property type="nucleotide sequence ID" value="NZ_CP071182.1"/>
</dbReference>
<feature type="transmembrane region" description="Helical" evidence="1">
    <location>
        <begin position="392"/>
        <end position="410"/>
    </location>
</feature>
<evidence type="ECO:0000256" key="1">
    <source>
        <dbReference type="SAM" id="Phobius"/>
    </source>
</evidence>
<feature type="transmembrane region" description="Helical" evidence="1">
    <location>
        <begin position="43"/>
        <end position="59"/>
    </location>
</feature>
<keyword evidence="1" id="KW-0472">Membrane</keyword>
<proteinExistence type="predicted"/>
<feature type="transmembrane region" description="Helical" evidence="1">
    <location>
        <begin position="282"/>
        <end position="299"/>
    </location>
</feature>
<dbReference type="KEGG" id="afx:JZ786_12705"/>
<dbReference type="AlphaFoldDB" id="A0A9X7Z3Z2"/>
<keyword evidence="3" id="KW-1185">Reference proteome</keyword>
<feature type="transmembrane region" description="Helical" evidence="1">
    <location>
        <begin position="14"/>
        <end position="31"/>
    </location>
</feature>
<dbReference type="PANTHER" id="PTHR37422">
    <property type="entry name" value="TEICHURONIC ACID BIOSYNTHESIS PROTEIN TUAE"/>
    <property type="match status" value="1"/>
</dbReference>